<evidence type="ECO:0000256" key="3">
    <source>
        <dbReference type="ARBA" id="ARBA00022801"/>
    </source>
</evidence>
<evidence type="ECO:0000259" key="8">
    <source>
        <dbReference type="PROSITE" id="PS50941"/>
    </source>
</evidence>
<evidence type="ECO:0000256" key="7">
    <source>
        <dbReference type="SAM" id="SignalP"/>
    </source>
</evidence>
<keyword evidence="5" id="KW-1015">Disulfide bond</keyword>
<dbReference type="PROSITE" id="PS51762">
    <property type="entry name" value="GH16_2"/>
    <property type="match status" value="1"/>
</dbReference>
<dbReference type="PANTHER" id="PTHR10963">
    <property type="entry name" value="GLYCOSYL HYDROLASE-RELATED"/>
    <property type="match status" value="1"/>
</dbReference>
<dbReference type="InterPro" id="IPR000757">
    <property type="entry name" value="Beta-glucanase-like"/>
</dbReference>
<dbReference type="InterPro" id="IPR036861">
    <property type="entry name" value="Endochitinase-like_sf"/>
</dbReference>
<evidence type="ECO:0000256" key="5">
    <source>
        <dbReference type="PROSITE-ProRule" id="PRU00261"/>
    </source>
</evidence>
<feature type="signal peptide" evidence="7">
    <location>
        <begin position="1"/>
        <end position="19"/>
    </location>
</feature>
<dbReference type="InterPro" id="IPR013320">
    <property type="entry name" value="ConA-like_dom_sf"/>
</dbReference>
<organism evidence="10 11">
    <name type="scientific">Linnemannia gamsii</name>
    <dbReference type="NCBI Taxonomy" id="64522"/>
    <lineage>
        <taxon>Eukaryota</taxon>
        <taxon>Fungi</taxon>
        <taxon>Fungi incertae sedis</taxon>
        <taxon>Mucoromycota</taxon>
        <taxon>Mortierellomycotina</taxon>
        <taxon>Mortierellomycetes</taxon>
        <taxon>Mortierellales</taxon>
        <taxon>Mortierellaceae</taxon>
        <taxon>Linnemannia</taxon>
    </lineage>
</organism>
<evidence type="ECO:0000313" key="11">
    <source>
        <dbReference type="Proteomes" id="UP001194696"/>
    </source>
</evidence>
<comment type="caution">
    <text evidence="5">Lacks conserved residue(s) required for the propagation of feature annotation.</text>
</comment>
<feature type="domain" description="GH16" evidence="9">
    <location>
        <begin position="93"/>
        <end position="341"/>
    </location>
</feature>
<dbReference type="Proteomes" id="UP001194696">
    <property type="component" value="Unassembled WGS sequence"/>
</dbReference>
<dbReference type="InterPro" id="IPR050546">
    <property type="entry name" value="Glycosyl_Hydrlase_16"/>
</dbReference>
<dbReference type="PROSITE" id="PS50941">
    <property type="entry name" value="CHIT_BIND_I_2"/>
    <property type="match status" value="1"/>
</dbReference>
<accession>A0ABQ7KBT3</accession>
<dbReference type="EMBL" id="JAAAIM010000099">
    <property type="protein sequence ID" value="KAG0295010.1"/>
    <property type="molecule type" value="Genomic_DNA"/>
</dbReference>
<feature type="domain" description="Chitin-binding type-1" evidence="8">
    <location>
        <begin position="50"/>
        <end position="99"/>
    </location>
</feature>
<evidence type="ECO:0000313" key="10">
    <source>
        <dbReference type="EMBL" id="KAG0295010.1"/>
    </source>
</evidence>
<keyword evidence="1 5" id="KW-0147">Chitin-binding</keyword>
<evidence type="ECO:0000256" key="2">
    <source>
        <dbReference type="ARBA" id="ARBA00022729"/>
    </source>
</evidence>
<evidence type="ECO:0000256" key="1">
    <source>
        <dbReference type="ARBA" id="ARBA00022669"/>
    </source>
</evidence>
<evidence type="ECO:0000256" key="4">
    <source>
        <dbReference type="ARBA" id="ARBA00023295"/>
    </source>
</evidence>
<name>A0ABQ7KBT3_9FUNG</name>
<keyword evidence="4" id="KW-0326">Glycosidase</keyword>
<gene>
    <name evidence="10" type="ORF">BGZ96_012781</name>
</gene>
<dbReference type="SUPFAM" id="SSF49899">
    <property type="entry name" value="Concanavalin A-like lectins/glucanases"/>
    <property type="match status" value="1"/>
</dbReference>
<sequence length="433" mass="45837">MRFISTISTLVLSATLAAAQSSSSPAPPVSLYNPDFALVRSKVAAALTATGTCKFAPGGGSCPENAPCCSGAGYCGSDPAFCADNCQVTGSFASDSCWPLPMAVNLDDQFKDKARLIHIKDFTGYPTSADWVIDRSPGTREHAVIEDDKLVLKLNRVEKHPETGGGIGATVHSSRWMKYGTIEARFKTASNMPGTVSSFILISPISGDEIDFEVVGKDPSDMQTNFYYRVQPGNKVDYSHGVHVNVNLDTSLDYHTYRLDWTPTEMKWWFDGELKRTTLASEVVGSFPDTPMRIAFGIWDGGYGEKGTTEWAGANTSYEPNESREYQLSIDWVKITPMTPENATDPWPGAKYIKQMENGLNNGNSNGGIGNGGGNPNSGNSGNGNGVHGGGPVVGGDGGWMGGNAASGLHSARSVVVGGAVAIATVLATVLLA</sequence>
<feature type="chain" id="PRO_5047401781" description="Concanavalin A-like lectin/glucanase" evidence="7">
    <location>
        <begin position="20"/>
        <end position="433"/>
    </location>
</feature>
<keyword evidence="3" id="KW-0378">Hydrolase</keyword>
<proteinExistence type="predicted"/>
<dbReference type="SUPFAM" id="SSF57016">
    <property type="entry name" value="Plant lectins/antimicrobial peptides"/>
    <property type="match status" value="1"/>
</dbReference>
<keyword evidence="2 7" id="KW-0732">Signal</keyword>
<dbReference type="Gene3D" id="2.60.120.200">
    <property type="match status" value="1"/>
</dbReference>
<dbReference type="Gene3D" id="3.30.60.10">
    <property type="entry name" value="Endochitinase-like"/>
    <property type="match status" value="1"/>
</dbReference>
<dbReference type="InterPro" id="IPR018371">
    <property type="entry name" value="Chitin-binding_1_CS"/>
</dbReference>
<evidence type="ECO:0008006" key="12">
    <source>
        <dbReference type="Google" id="ProtNLM"/>
    </source>
</evidence>
<feature type="region of interest" description="Disordered" evidence="6">
    <location>
        <begin position="361"/>
        <end position="395"/>
    </location>
</feature>
<evidence type="ECO:0000259" key="9">
    <source>
        <dbReference type="PROSITE" id="PS51762"/>
    </source>
</evidence>
<dbReference type="InterPro" id="IPR001002">
    <property type="entry name" value="Chitin-bd_1"/>
</dbReference>
<evidence type="ECO:0000256" key="6">
    <source>
        <dbReference type="SAM" id="MobiDB-lite"/>
    </source>
</evidence>
<dbReference type="PANTHER" id="PTHR10963:SF22">
    <property type="entry name" value="GLYCOSIDASE CRH2-RELATED"/>
    <property type="match status" value="1"/>
</dbReference>
<dbReference type="PROSITE" id="PS01034">
    <property type="entry name" value="GH16_1"/>
    <property type="match status" value="1"/>
</dbReference>
<feature type="compositionally biased region" description="Gly residues" evidence="6">
    <location>
        <begin position="365"/>
        <end position="395"/>
    </location>
</feature>
<comment type="caution">
    <text evidence="10">The sequence shown here is derived from an EMBL/GenBank/DDBJ whole genome shotgun (WGS) entry which is preliminary data.</text>
</comment>
<dbReference type="PROSITE" id="PS00026">
    <property type="entry name" value="CHIT_BIND_I_1"/>
    <property type="match status" value="1"/>
</dbReference>
<feature type="disulfide bond" evidence="5">
    <location>
        <begin position="68"/>
        <end position="82"/>
    </location>
</feature>
<reference evidence="10 11" key="1">
    <citation type="journal article" date="2020" name="Fungal Divers.">
        <title>Resolving the Mortierellaceae phylogeny through synthesis of multi-gene phylogenetics and phylogenomics.</title>
        <authorList>
            <person name="Vandepol N."/>
            <person name="Liber J."/>
            <person name="Desiro A."/>
            <person name="Na H."/>
            <person name="Kennedy M."/>
            <person name="Barry K."/>
            <person name="Grigoriev I.V."/>
            <person name="Miller A.N."/>
            <person name="O'Donnell K."/>
            <person name="Stajich J.E."/>
            <person name="Bonito G."/>
        </authorList>
    </citation>
    <scope>NUCLEOTIDE SEQUENCE [LARGE SCALE GENOMIC DNA]</scope>
    <source>
        <strain evidence="10 11">AD045</strain>
    </source>
</reference>
<dbReference type="InterPro" id="IPR008263">
    <property type="entry name" value="GH16_AS"/>
</dbReference>
<dbReference type="Pfam" id="PF00722">
    <property type="entry name" value="Glyco_hydro_16"/>
    <property type="match status" value="1"/>
</dbReference>
<keyword evidence="11" id="KW-1185">Reference proteome</keyword>
<protein>
    <recommendedName>
        <fullName evidence="12">Concanavalin A-like lectin/glucanase</fullName>
    </recommendedName>
</protein>